<protein>
    <submittedName>
        <fullName evidence="1">Uncharacterized protein</fullName>
    </submittedName>
</protein>
<name>A0A0E9TGX6_ANGAN</name>
<reference evidence="1" key="1">
    <citation type="submission" date="2014-11" db="EMBL/GenBank/DDBJ databases">
        <authorList>
            <person name="Amaro Gonzalez C."/>
        </authorList>
    </citation>
    <scope>NUCLEOTIDE SEQUENCE</scope>
</reference>
<proteinExistence type="predicted"/>
<evidence type="ECO:0000313" key="1">
    <source>
        <dbReference type="EMBL" id="JAH52821.1"/>
    </source>
</evidence>
<organism evidence="1">
    <name type="scientific">Anguilla anguilla</name>
    <name type="common">European freshwater eel</name>
    <name type="synonym">Muraena anguilla</name>
    <dbReference type="NCBI Taxonomy" id="7936"/>
    <lineage>
        <taxon>Eukaryota</taxon>
        <taxon>Metazoa</taxon>
        <taxon>Chordata</taxon>
        <taxon>Craniata</taxon>
        <taxon>Vertebrata</taxon>
        <taxon>Euteleostomi</taxon>
        <taxon>Actinopterygii</taxon>
        <taxon>Neopterygii</taxon>
        <taxon>Teleostei</taxon>
        <taxon>Anguilliformes</taxon>
        <taxon>Anguillidae</taxon>
        <taxon>Anguilla</taxon>
    </lineage>
</organism>
<sequence>MSLLQKHL</sequence>
<dbReference type="EMBL" id="GBXM01055756">
    <property type="protein sequence ID" value="JAH52821.1"/>
    <property type="molecule type" value="Transcribed_RNA"/>
</dbReference>
<accession>A0A0E9TGX6</accession>
<reference evidence="1" key="2">
    <citation type="journal article" date="2015" name="Fish Shellfish Immunol.">
        <title>Early steps in the European eel (Anguilla anguilla)-Vibrio vulnificus interaction in the gills: Role of the RtxA13 toxin.</title>
        <authorList>
            <person name="Callol A."/>
            <person name="Pajuelo D."/>
            <person name="Ebbesson L."/>
            <person name="Teles M."/>
            <person name="MacKenzie S."/>
            <person name="Amaro C."/>
        </authorList>
    </citation>
    <scope>NUCLEOTIDE SEQUENCE</scope>
</reference>